<organism evidence="1 2">
    <name type="scientific">Trichoplax adhaerens</name>
    <name type="common">Trichoplax reptans</name>
    <dbReference type="NCBI Taxonomy" id="10228"/>
    <lineage>
        <taxon>Eukaryota</taxon>
        <taxon>Metazoa</taxon>
        <taxon>Placozoa</taxon>
        <taxon>Uniplacotomia</taxon>
        <taxon>Trichoplacea</taxon>
        <taxon>Trichoplacidae</taxon>
        <taxon>Trichoplax</taxon>
    </lineage>
</organism>
<name>B3RS61_TRIAD</name>
<dbReference type="KEGG" id="tad:TRIADDRAFT_54484"/>
<dbReference type="CTD" id="6752208"/>
<dbReference type="HOGENOM" id="CLU_2099976_0_0_1"/>
<protein>
    <submittedName>
        <fullName evidence="1">Uncharacterized protein</fullName>
    </submittedName>
</protein>
<dbReference type="InParanoid" id="B3RS61"/>
<dbReference type="GeneID" id="6752208"/>
<dbReference type="AlphaFoldDB" id="B3RS61"/>
<accession>B3RS61</accession>
<dbReference type="EMBL" id="DS985243">
    <property type="protein sequence ID" value="EDV26460.1"/>
    <property type="molecule type" value="Genomic_DNA"/>
</dbReference>
<reference evidence="1 2" key="1">
    <citation type="journal article" date="2008" name="Nature">
        <title>The Trichoplax genome and the nature of placozoans.</title>
        <authorList>
            <person name="Srivastava M."/>
            <person name="Begovic E."/>
            <person name="Chapman J."/>
            <person name="Putnam N.H."/>
            <person name="Hellsten U."/>
            <person name="Kawashima T."/>
            <person name="Kuo A."/>
            <person name="Mitros T."/>
            <person name="Salamov A."/>
            <person name="Carpenter M.L."/>
            <person name="Signorovitch A.Y."/>
            <person name="Moreno M.A."/>
            <person name="Kamm K."/>
            <person name="Grimwood J."/>
            <person name="Schmutz J."/>
            <person name="Shapiro H."/>
            <person name="Grigoriev I.V."/>
            <person name="Buss L.W."/>
            <person name="Schierwater B."/>
            <person name="Dellaporta S.L."/>
            <person name="Rokhsar D.S."/>
        </authorList>
    </citation>
    <scope>NUCLEOTIDE SEQUENCE [LARGE SCALE GENOMIC DNA]</scope>
    <source>
        <strain evidence="1 2">Grell-BS-1999</strain>
    </source>
</reference>
<evidence type="ECO:0000313" key="2">
    <source>
        <dbReference type="Proteomes" id="UP000009022"/>
    </source>
</evidence>
<gene>
    <name evidence="1" type="ORF">TRIADDRAFT_54484</name>
</gene>
<sequence length="116" mass="13127">MDFSVVGSLTKFSGRYDENVRTFTQMIECGVLALGLDTDKKQLAFLRLNLLDEDIYQKAYPEDKLTNSQKLDYLLQGLETDTARMVRIQNPTNYREAVSLISRADDASSRIAGVKL</sequence>
<dbReference type="RefSeq" id="XP_002110456.1">
    <property type="nucleotide sequence ID" value="XM_002110420.1"/>
</dbReference>
<proteinExistence type="predicted"/>
<evidence type="ECO:0000313" key="1">
    <source>
        <dbReference type="EMBL" id="EDV26460.1"/>
    </source>
</evidence>
<dbReference type="Proteomes" id="UP000009022">
    <property type="component" value="Unassembled WGS sequence"/>
</dbReference>
<keyword evidence="2" id="KW-1185">Reference proteome</keyword>